<name>A0A1B2IXU7_9LACO</name>
<evidence type="ECO:0000259" key="1">
    <source>
        <dbReference type="PROSITE" id="PS50943"/>
    </source>
</evidence>
<dbReference type="Proteomes" id="UP000093267">
    <property type="component" value="Chromosome"/>
</dbReference>
<dbReference type="InterPro" id="IPR001387">
    <property type="entry name" value="Cro/C1-type_HTH"/>
</dbReference>
<dbReference type="InterPro" id="IPR010982">
    <property type="entry name" value="Lambda_DNA-bd_dom_sf"/>
</dbReference>
<evidence type="ECO:0000313" key="3">
    <source>
        <dbReference type="Proteomes" id="UP000093267"/>
    </source>
</evidence>
<organism evidence="2 3">
    <name type="scientific">Secundilactobacillus paracollinoides</name>
    <dbReference type="NCBI Taxonomy" id="240427"/>
    <lineage>
        <taxon>Bacteria</taxon>
        <taxon>Bacillati</taxon>
        <taxon>Bacillota</taxon>
        <taxon>Bacilli</taxon>
        <taxon>Lactobacillales</taxon>
        <taxon>Lactobacillaceae</taxon>
        <taxon>Secundilactobacillus</taxon>
    </lineage>
</organism>
<keyword evidence="3" id="KW-1185">Reference proteome</keyword>
<feature type="domain" description="HTH cro/C1-type" evidence="1">
    <location>
        <begin position="7"/>
        <end position="61"/>
    </location>
</feature>
<reference evidence="2 3" key="1">
    <citation type="submission" date="2016-03" db="EMBL/GenBank/DDBJ databases">
        <title>Pediococcus and Lactobacillus from brewery environment - whole genome sequencing and assembly.</title>
        <authorList>
            <person name="Behr J."/>
            <person name="Geissler A.J."/>
            <person name="Vogel R.F."/>
        </authorList>
    </citation>
    <scope>NUCLEOTIDE SEQUENCE [LARGE SCALE GENOMIC DNA]</scope>
    <source>
        <strain evidence="2 3">TMW 1.1995</strain>
    </source>
</reference>
<dbReference type="OrthoDB" id="9805856at2"/>
<dbReference type="PROSITE" id="PS50943">
    <property type="entry name" value="HTH_CROC1"/>
    <property type="match status" value="1"/>
</dbReference>
<accession>A0A1B2IXU7</accession>
<dbReference type="AlphaFoldDB" id="A0A1B2IXU7"/>
<evidence type="ECO:0000313" key="2">
    <source>
        <dbReference type="EMBL" id="ANZ66849.1"/>
    </source>
</evidence>
<dbReference type="SUPFAM" id="SSF47413">
    <property type="entry name" value="lambda repressor-like DNA-binding domains"/>
    <property type="match status" value="1"/>
</dbReference>
<gene>
    <name evidence="2" type="ORF">AYR63_06665</name>
</gene>
<dbReference type="Pfam" id="PF01381">
    <property type="entry name" value="HTH_3"/>
    <property type="match status" value="1"/>
</dbReference>
<dbReference type="Gene3D" id="1.10.260.40">
    <property type="entry name" value="lambda repressor-like DNA-binding domains"/>
    <property type="match status" value="1"/>
</dbReference>
<dbReference type="RefSeq" id="WP_065902185.1">
    <property type="nucleotide sequence ID" value="NZ_CP014912.1"/>
</dbReference>
<dbReference type="SMART" id="SM00530">
    <property type="entry name" value="HTH_XRE"/>
    <property type="match status" value="1"/>
</dbReference>
<sequence>MQLDELIKINRMKKRLTQKQLASIMIFSRQTISRWENRDVNFKIATILALSGALSVDSWTFDVSEKESVYIEIHRMNHTDSDK</sequence>
<dbReference type="GO" id="GO:0003677">
    <property type="term" value="F:DNA binding"/>
    <property type="evidence" value="ECO:0007669"/>
    <property type="project" value="InterPro"/>
</dbReference>
<dbReference type="EMBL" id="CP014924">
    <property type="protein sequence ID" value="ANZ66849.1"/>
    <property type="molecule type" value="Genomic_DNA"/>
</dbReference>
<dbReference type="CDD" id="cd00093">
    <property type="entry name" value="HTH_XRE"/>
    <property type="match status" value="1"/>
</dbReference>
<proteinExistence type="predicted"/>
<protein>
    <recommendedName>
        <fullName evidence="1">HTH cro/C1-type domain-containing protein</fullName>
    </recommendedName>
</protein>